<evidence type="ECO:0000313" key="1">
    <source>
        <dbReference type="EMBL" id="EIM72605.1"/>
    </source>
</evidence>
<comment type="caution">
    <text evidence="1">The sequence shown here is derived from an EMBL/GenBank/DDBJ whole genome shotgun (WGS) entry which is preliminary data.</text>
</comment>
<evidence type="ECO:0000313" key="2">
    <source>
        <dbReference type="Proteomes" id="UP000005551"/>
    </source>
</evidence>
<reference evidence="1 2" key="1">
    <citation type="submission" date="2012-05" db="EMBL/GenBank/DDBJ databases">
        <title>Genome sequence of Nitritalea halalkaliphila LW7.</title>
        <authorList>
            <person name="Jangir P.K."/>
            <person name="Singh A."/>
            <person name="Shivaji S."/>
            <person name="Sharma R."/>
        </authorList>
    </citation>
    <scope>NUCLEOTIDE SEQUENCE [LARGE SCALE GENOMIC DNA]</scope>
    <source>
        <strain evidence="1 2">LW7</strain>
    </source>
</reference>
<gene>
    <name evidence="1" type="ORF">A3SI_19571</name>
</gene>
<dbReference type="EMBL" id="AJYA01000078">
    <property type="protein sequence ID" value="EIM72605.1"/>
    <property type="molecule type" value="Genomic_DNA"/>
</dbReference>
<keyword evidence="2" id="KW-1185">Reference proteome</keyword>
<accession>I5BSQ3</accession>
<sequence length="364" mass="42573">MVLPEGMEGIRISTKDFSKQSLVKLADELELIPLKYDTDESLVANYFSMDVSEEYIYIVSYSQIQNKFIQMFDKSGNFIKTLRDFPQIDLAFDRIVGISVLSEDSVLIGTNRHMVITDQFLNYLDHKPHGVAIENVFSRGEYIYAFTNNNVVNFQDESTFFSVLVFDKRLNLVSGFKPFVVEENMSRRNVFIHGNILPFAEGILYTEYLNDTLYEITPDGGRPRYLIDFGSKKLNRDKYPDELYITTSDVLERGIMHNPITPVRFGSGKLYFKFTYNEISYAVFQDFEKERTLILDPEYTLVNGDFIPFPHYYDGEYFYSMIDDEFAETLKTLKDVPENSIVRQLIRHFEKEFNPMLFKFKVSI</sequence>
<protein>
    <recommendedName>
        <fullName evidence="3">6-bladed beta-propeller</fullName>
    </recommendedName>
</protein>
<evidence type="ECO:0008006" key="3">
    <source>
        <dbReference type="Google" id="ProtNLM"/>
    </source>
</evidence>
<proteinExistence type="predicted"/>
<name>I5BSQ3_9BACT</name>
<dbReference type="AlphaFoldDB" id="I5BSQ3"/>
<dbReference type="Proteomes" id="UP000005551">
    <property type="component" value="Unassembled WGS sequence"/>
</dbReference>
<organism evidence="1 2">
    <name type="scientific">Nitritalea halalkaliphila LW7</name>
    <dbReference type="NCBI Taxonomy" id="1189621"/>
    <lineage>
        <taxon>Bacteria</taxon>
        <taxon>Pseudomonadati</taxon>
        <taxon>Bacteroidota</taxon>
        <taxon>Cytophagia</taxon>
        <taxon>Cytophagales</taxon>
        <taxon>Cyclobacteriaceae</taxon>
        <taxon>Nitritalea</taxon>
    </lineage>
</organism>